<evidence type="ECO:0000256" key="1">
    <source>
        <dbReference type="SAM" id="MobiDB-lite"/>
    </source>
</evidence>
<keyword evidence="3" id="KW-1185">Reference proteome</keyword>
<dbReference type="AlphaFoldDB" id="A0A8T0HU25"/>
<gene>
    <name evidence="2" type="ORF">KC19_VG246400</name>
</gene>
<evidence type="ECO:0000313" key="2">
    <source>
        <dbReference type="EMBL" id="KAG0574235.1"/>
    </source>
</evidence>
<evidence type="ECO:0000313" key="3">
    <source>
        <dbReference type="Proteomes" id="UP000822688"/>
    </source>
</evidence>
<comment type="caution">
    <text evidence="2">The sequence shown here is derived from an EMBL/GenBank/DDBJ whole genome shotgun (WGS) entry which is preliminary data.</text>
</comment>
<dbReference type="EMBL" id="CM026426">
    <property type="protein sequence ID" value="KAG0574235.1"/>
    <property type="molecule type" value="Genomic_DNA"/>
</dbReference>
<protein>
    <submittedName>
        <fullName evidence="2">Uncharacterized protein</fullName>
    </submittedName>
</protein>
<accession>A0A8T0HU25</accession>
<proteinExistence type="predicted"/>
<dbReference type="Proteomes" id="UP000822688">
    <property type="component" value="Chromosome V"/>
</dbReference>
<reference evidence="2" key="1">
    <citation type="submission" date="2020-06" db="EMBL/GenBank/DDBJ databases">
        <title>WGS assembly of Ceratodon purpureus strain R40.</title>
        <authorList>
            <person name="Carey S.B."/>
            <person name="Jenkins J."/>
            <person name="Shu S."/>
            <person name="Lovell J.T."/>
            <person name="Sreedasyam A."/>
            <person name="Maumus F."/>
            <person name="Tiley G.P."/>
            <person name="Fernandez-Pozo N."/>
            <person name="Barry K."/>
            <person name="Chen C."/>
            <person name="Wang M."/>
            <person name="Lipzen A."/>
            <person name="Daum C."/>
            <person name="Saski C.A."/>
            <person name="Payton A.C."/>
            <person name="Mcbreen J.C."/>
            <person name="Conrad R.E."/>
            <person name="Kollar L.M."/>
            <person name="Olsson S."/>
            <person name="Huttunen S."/>
            <person name="Landis J.B."/>
            <person name="Wickett N.J."/>
            <person name="Johnson M.G."/>
            <person name="Rensing S.A."/>
            <person name="Grimwood J."/>
            <person name="Schmutz J."/>
            <person name="Mcdaniel S.F."/>
        </authorList>
    </citation>
    <scope>NUCLEOTIDE SEQUENCE</scope>
    <source>
        <strain evidence="2">R40</strain>
    </source>
</reference>
<name>A0A8T0HU25_CERPU</name>
<sequence>MAARKLQEVETLEQNTCGDGPDKSDRAVTIQARKLAYTMDELTCGRGVEYQRVVLEQFLEHPLMEEVLPKSVLQQRKLELCQIVCNGLTQAWSGLKYAVGQDQCLA</sequence>
<organism evidence="2 3">
    <name type="scientific">Ceratodon purpureus</name>
    <name type="common">Fire moss</name>
    <name type="synonym">Dicranum purpureum</name>
    <dbReference type="NCBI Taxonomy" id="3225"/>
    <lineage>
        <taxon>Eukaryota</taxon>
        <taxon>Viridiplantae</taxon>
        <taxon>Streptophyta</taxon>
        <taxon>Embryophyta</taxon>
        <taxon>Bryophyta</taxon>
        <taxon>Bryophytina</taxon>
        <taxon>Bryopsida</taxon>
        <taxon>Dicranidae</taxon>
        <taxon>Pseudoditrichales</taxon>
        <taxon>Ditrichaceae</taxon>
        <taxon>Ceratodon</taxon>
    </lineage>
</organism>
<feature type="region of interest" description="Disordered" evidence="1">
    <location>
        <begin position="1"/>
        <end position="24"/>
    </location>
</feature>